<accession>A0ABP8L832</accession>
<dbReference type="EMBL" id="BAABHC010000002">
    <property type="protein sequence ID" value="GAA4424582.1"/>
    <property type="molecule type" value="Genomic_DNA"/>
</dbReference>
<evidence type="ECO:0000313" key="2">
    <source>
        <dbReference type="Proteomes" id="UP001500552"/>
    </source>
</evidence>
<name>A0ABP8L832_9BACT</name>
<organism evidence="1 2">
    <name type="scientific">Pontibacter saemangeumensis</name>
    <dbReference type="NCBI Taxonomy" id="1084525"/>
    <lineage>
        <taxon>Bacteria</taxon>
        <taxon>Pseudomonadati</taxon>
        <taxon>Bacteroidota</taxon>
        <taxon>Cytophagia</taxon>
        <taxon>Cytophagales</taxon>
        <taxon>Hymenobacteraceae</taxon>
        <taxon>Pontibacter</taxon>
    </lineage>
</organism>
<dbReference type="RefSeq" id="WP_345156529.1">
    <property type="nucleotide sequence ID" value="NZ_BAABHC010000002.1"/>
</dbReference>
<dbReference type="Proteomes" id="UP001500552">
    <property type="component" value="Unassembled WGS sequence"/>
</dbReference>
<reference evidence="2" key="1">
    <citation type="journal article" date="2019" name="Int. J. Syst. Evol. Microbiol.">
        <title>The Global Catalogue of Microorganisms (GCM) 10K type strain sequencing project: providing services to taxonomists for standard genome sequencing and annotation.</title>
        <authorList>
            <consortium name="The Broad Institute Genomics Platform"/>
            <consortium name="The Broad Institute Genome Sequencing Center for Infectious Disease"/>
            <person name="Wu L."/>
            <person name="Ma J."/>
        </authorList>
    </citation>
    <scope>NUCLEOTIDE SEQUENCE [LARGE SCALE GENOMIC DNA]</scope>
    <source>
        <strain evidence="2">JCM 17926</strain>
    </source>
</reference>
<sequence>MTKEEFDEKFTGTLDAVLEAMAENPEIDPAKFYSMACVLENLRFFSPVLYGAIRVKKES</sequence>
<keyword evidence="2" id="KW-1185">Reference proteome</keyword>
<gene>
    <name evidence="1" type="ORF">GCM10023188_04570</name>
</gene>
<evidence type="ECO:0000313" key="1">
    <source>
        <dbReference type="EMBL" id="GAA4424582.1"/>
    </source>
</evidence>
<protein>
    <submittedName>
        <fullName evidence="1">Uncharacterized protein</fullName>
    </submittedName>
</protein>
<comment type="caution">
    <text evidence="1">The sequence shown here is derived from an EMBL/GenBank/DDBJ whole genome shotgun (WGS) entry which is preliminary data.</text>
</comment>
<proteinExistence type="predicted"/>